<evidence type="ECO:0000313" key="5">
    <source>
        <dbReference type="EMBL" id="KAE9072239.1"/>
    </source>
</evidence>
<evidence type="ECO:0000313" key="16">
    <source>
        <dbReference type="Proteomes" id="UP000441208"/>
    </source>
</evidence>
<evidence type="ECO:0000313" key="15">
    <source>
        <dbReference type="Proteomes" id="UP000440732"/>
    </source>
</evidence>
<dbReference type="AlphaFoldDB" id="A0A6A3DUJ1"/>
<dbReference type="EMBL" id="QXFW01000350">
    <property type="protein sequence ID" value="KAE9015158.1"/>
    <property type="molecule type" value="Genomic_DNA"/>
</dbReference>
<dbReference type="EMBL" id="QXGE01001412">
    <property type="protein sequence ID" value="KAE9292973.1"/>
    <property type="molecule type" value="Genomic_DNA"/>
</dbReference>
<dbReference type="Proteomes" id="UP000476176">
    <property type="component" value="Unassembled WGS sequence"/>
</dbReference>
<dbReference type="Proteomes" id="UP000429523">
    <property type="component" value="Unassembled WGS sequence"/>
</dbReference>
<dbReference type="EMBL" id="QXGF01003512">
    <property type="protein sequence ID" value="KAE8921408.1"/>
    <property type="molecule type" value="Genomic_DNA"/>
</dbReference>
<keyword evidence="12" id="KW-1185">Reference proteome</keyword>
<dbReference type="Proteomes" id="UP000441208">
    <property type="component" value="Unassembled WGS sequence"/>
</dbReference>
<dbReference type="Proteomes" id="UP000440367">
    <property type="component" value="Unassembled WGS sequence"/>
</dbReference>
<dbReference type="Proteomes" id="UP000440732">
    <property type="component" value="Unassembled WGS sequence"/>
</dbReference>
<evidence type="ECO:0000313" key="11">
    <source>
        <dbReference type="Proteomes" id="UP000429523"/>
    </source>
</evidence>
<keyword evidence="1" id="KW-0732">Signal</keyword>
<feature type="chain" id="PRO_5036163534" description="Secreted protein" evidence="1">
    <location>
        <begin position="18"/>
        <end position="60"/>
    </location>
</feature>
<evidence type="ECO:0000313" key="3">
    <source>
        <dbReference type="EMBL" id="KAE9015158.1"/>
    </source>
</evidence>
<evidence type="ECO:0000313" key="12">
    <source>
        <dbReference type="Proteomes" id="UP000433483"/>
    </source>
</evidence>
<protein>
    <recommendedName>
        <fullName evidence="20">Secreted protein</fullName>
    </recommendedName>
</protein>
<dbReference type="EMBL" id="QXGD01003473">
    <property type="protein sequence ID" value="KAE9177282.1"/>
    <property type="molecule type" value="Genomic_DNA"/>
</dbReference>
<evidence type="ECO:0000313" key="17">
    <source>
        <dbReference type="Proteomes" id="UP000460718"/>
    </source>
</evidence>
<dbReference type="OrthoDB" id="10269926at2759"/>
<evidence type="ECO:0000313" key="2">
    <source>
        <dbReference type="EMBL" id="KAE8921408.1"/>
    </source>
</evidence>
<dbReference type="Proteomes" id="UP000433483">
    <property type="component" value="Unassembled WGS sequence"/>
</dbReference>
<dbReference type="EMBL" id="QXGB01000356">
    <property type="protein sequence ID" value="KAE9218094.1"/>
    <property type="molecule type" value="Genomic_DNA"/>
</dbReference>
<dbReference type="EMBL" id="QXGC01003648">
    <property type="protein sequence ID" value="KAE9174106.1"/>
    <property type="molecule type" value="Genomic_DNA"/>
</dbReference>
<evidence type="ECO:0000313" key="7">
    <source>
        <dbReference type="EMBL" id="KAE9174106.1"/>
    </source>
</evidence>
<comment type="caution">
    <text evidence="2">The sequence shown here is derived from an EMBL/GenBank/DDBJ whole genome shotgun (WGS) entry which is preliminary data.</text>
</comment>
<evidence type="ECO:0000313" key="19">
    <source>
        <dbReference type="Proteomes" id="UP000488956"/>
    </source>
</evidence>
<organism evidence="2 11">
    <name type="scientific">Phytophthora fragariae</name>
    <dbReference type="NCBI Taxonomy" id="53985"/>
    <lineage>
        <taxon>Eukaryota</taxon>
        <taxon>Sar</taxon>
        <taxon>Stramenopiles</taxon>
        <taxon>Oomycota</taxon>
        <taxon>Peronosporomycetes</taxon>
        <taxon>Peronosporales</taxon>
        <taxon>Peronosporaceae</taxon>
        <taxon>Phytophthora</taxon>
    </lineage>
</organism>
<evidence type="ECO:0000313" key="4">
    <source>
        <dbReference type="EMBL" id="KAE9067870.1"/>
    </source>
</evidence>
<evidence type="ECO:0000313" key="8">
    <source>
        <dbReference type="EMBL" id="KAE9177282.1"/>
    </source>
</evidence>
<accession>A0A6A3DUJ1</accession>
<dbReference type="EMBL" id="QXFZ01002974">
    <property type="protein sequence ID" value="KAE9072239.1"/>
    <property type="molecule type" value="Genomic_DNA"/>
</dbReference>
<dbReference type="EMBL" id="QXFX01003632">
    <property type="protein sequence ID" value="KAE9067870.1"/>
    <property type="molecule type" value="Genomic_DNA"/>
</dbReference>
<evidence type="ECO:0000256" key="1">
    <source>
        <dbReference type="SAM" id="SignalP"/>
    </source>
</evidence>
<feature type="signal peptide" evidence="1">
    <location>
        <begin position="1"/>
        <end position="17"/>
    </location>
</feature>
<dbReference type="Proteomes" id="UP000488956">
    <property type="component" value="Unassembled WGS sequence"/>
</dbReference>
<evidence type="ECO:0000313" key="10">
    <source>
        <dbReference type="EMBL" id="KAE9292973.1"/>
    </source>
</evidence>
<dbReference type="EMBL" id="QXGA01003589">
    <property type="protein sequence ID" value="KAE9081588.1"/>
    <property type="molecule type" value="Genomic_DNA"/>
</dbReference>
<dbReference type="Proteomes" id="UP000437068">
    <property type="component" value="Unassembled WGS sequence"/>
</dbReference>
<reference evidence="11 12" key="1">
    <citation type="submission" date="2018-08" db="EMBL/GenBank/DDBJ databases">
        <title>Genomic investigation of the strawberry pathogen Phytophthora fragariae indicates pathogenicity is determined by transcriptional variation in three key races.</title>
        <authorList>
            <person name="Adams T.M."/>
            <person name="Armitage A.D."/>
            <person name="Sobczyk M.K."/>
            <person name="Bates H.J."/>
            <person name="Dunwell J.M."/>
            <person name="Nellist C.F."/>
            <person name="Harrison R.J."/>
        </authorList>
    </citation>
    <scope>NUCLEOTIDE SEQUENCE [LARGE SCALE GENOMIC DNA]</scope>
    <source>
        <strain evidence="10 13">A4</strain>
        <strain evidence="8 14">BC-1</strain>
        <strain evidence="7 18">BC-23</strain>
        <strain evidence="9 12">NOV-27</strain>
        <strain evidence="6 15">NOV-5</strain>
        <strain evidence="5 16">NOV-71</strain>
        <strain evidence="2 11">NOV-9</strain>
        <strain evidence="4 19">ONT-3</strain>
        <strain evidence="3 17">SCRP245</strain>
    </source>
</reference>
<name>A0A6A3DUJ1_9STRA</name>
<gene>
    <name evidence="10" type="ORF">PF001_g18472</name>
    <name evidence="8" type="ORF">PF002_g28378</name>
    <name evidence="7" type="ORF">PF004_g26757</name>
    <name evidence="9" type="ORF">PF005_g8399</name>
    <name evidence="6" type="ORF">PF006_g27084</name>
    <name evidence="5" type="ORF">PF007_g26248</name>
    <name evidence="2" type="ORF">PF009_g28316</name>
    <name evidence="4" type="ORF">PF010_g27293</name>
    <name evidence="3" type="ORF">PF011_g7740</name>
</gene>
<proteinExistence type="predicted"/>
<evidence type="ECO:0000313" key="6">
    <source>
        <dbReference type="EMBL" id="KAE9081588.1"/>
    </source>
</evidence>
<evidence type="ECO:0008006" key="20">
    <source>
        <dbReference type="Google" id="ProtNLM"/>
    </source>
</evidence>
<evidence type="ECO:0000313" key="14">
    <source>
        <dbReference type="Proteomes" id="UP000440367"/>
    </source>
</evidence>
<evidence type="ECO:0000313" key="18">
    <source>
        <dbReference type="Proteomes" id="UP000476176"/>
    </source>
</evidence>
<evidence type="ECO:0000313" key="9">
    <source>
        <dbReference type="EMBL" id="KAE9218094.1"/>
    </source>
</evidence>
<evidence type="ECO:0000313" key="13">
    <source>
        <dbReference type="Proteomes" id="UP000437068"/>
    </source>
</evidence>
<dbReference type="Proteomes" id="UP000460718">
    <property type="component" value="Unassembled WGS sequence"/>
</dbReference>
<sequence>MHCVLAACGALVHIVSSLCTARAHRVITSCGYDVTACIRGAHTQQTHSSPLGKLFCRCTG</sequence>